<protein>
    <submittedName>
        <fullName evidence="1">Uncharacterized protein</fullName>
    </submittedName>
</protein>
<evidence type="ECO:0000313" key="2">
    <source>
        <dbReference type="Proteomes" id="UP000003688"/>
    </source>
</evidence>
<dbReference type="EMBL" id="ABOX02000010">
    <property type="protein sequence ID" value="EEF61444.1"/>
    <property type="molecule type" value="Genomic_DNA"/>
</dbReference>
<accession>B9XFT0</accession>
<sequence>MKYSLELRSRPKREESVAEKHSRLVAAFQGLPAPWTWKKTAPPAPGFGRELTAHCAIGKWLGDGLKGNVFYTFRRDLVDEPGRDDFLEIQFDASTINYKELLNPVFPQLVIAFDAYLGWLQPEELIERDLETLYEIRFDARSMVHRIFPACYFDKELCGRAFKLTPTELLARVSKFVERAELLNNGTMLVLSSKLLDVDSSDHLSKAVRDEIK</sequence>
<proteinExistence type="predicted"/>
<name>B9XFT0_PEDPL</name>
<comment type="caution">
    <text evidence="1">The sequence shown here is derived from an EMBL/GenBank/DDBJ whole genome shotgun (WGS) entry which is preliminary data.</text>
</comment>
<organism evidence="1 2">
    <name type="scientific">Pedosphaera parvula (strain Ellin514)</name>
    <dbReference type="NCBI Taxonomy" id="320771"/>
    <lineage>
        <taxon>Bacteria</taxon>
        <taxon>Pseudomonadati</taxon>
        <taxon>Verrucomicrobiota</taxon>
        <taxon>Pedosphaerae</taxon>
        <taxon>Pedosphaerales</taxon>
        <taxon>Pedosphaeraceae</taxon>
        <taxon>Pedosphaera</taxon>
    </lineage>
</organism>
<gene>
    <name evidence="1" type="ORF">Cflav_PD4465</name>
</gene>
<dbReference type="Proteomes" id="UP000003688">
    <property type="component" value="Unassembled WGS sequence"/>
</dbReference>
<dbReference type="RefSeq" id="WP_007414676.1">
    <property type="nucleotide sequence ID" value="NZ_ABOX02000010.1"/>
</dbReference>
<keyword evidence="2" id="KW-1185">Reference proteome</keyword>
<reference evidence="1 2" key="1">
    <citation type="journal article" date="2011" name="J. Bacteriol.">
        <title>Genome sequence of 'Pedosphaera parvula' Ellin514, an aerobic Verrucomicrobial isolate from pasture soil.</title>
        <authorList>
            <person name="Kant R."/>
            <person name="van Passel M.W."/>
            <person name="Sangwan P."/>
            <person name="Palva A."/>
            <person name="Lucas S."/>
            <person name="Copeland A."/>
            <person name="Lapidus A."/>
            <person name="Glavina Del Rio T."/>
            <person name="Dalin E."/>
            <person name="Tice H."/>
            <person name="Bruce D."/>
            <person name="Goodwin L."/>
            <person name="Pitluck S."/>
            <person name="Chertkov O."/>
            <person name="Larimer F.W."/>
            <person name="Land M.L."/>
            <person name="Hauser L."/>
            <person name="Brettin T.S."/>
            <person name="Detter J.C."/>
            <person name="Han S."/>
            <person name="de Vos W.M."/>
            <person name="Janssen P.H."/>
            <person name="Smidt H."/>
        </authorList>
    </citation>
    <scope>NUCLEOTIDE SEQUENCE [LARGE SCALE GENOMIC DNA]</scope>
    <source>
        <strain evidence="1 2">Ellin514</strain>
    </source>
</reference>
<dbReference type="OrthoDB" id="6861055at2"/>
<dbReference type="AlphaFoldDB" id="B9XFT0"/>
<evidence type="ECO:0000313" key="1">
    <source>
        <dbReference type="EMBL" id="EEF61444.1"/>
    </source>
</evidence>